<sequence length="182" mass="20614">MATVKEIIDGVMKAEGWDKYTNDPKDRGGATKWGITQTTARMYGYTGDIKNMTYDQAYAVYYQRFWVDPKFDEIDKRSHELAVAMFDYGVNSGQTKPIKAMQRALNSLNLEGKSFPDVNPDGVIGRMTLGALDAYLKQRGTAGAIVLLNMVKAIRSVFLLEITERSQSQEKWAYGWQTRAFK</sequence>
<gene>
    <name evidence="3" type="primary">LOKI_51</name>
</gene>
<dbReference type="KEGG" id="vg:40103137"/>
<dbReference type="Pfam" id="PF09374">
    <property type="entry name" value="PG_binding_3"/>
    <property type="match status" value="1"/>
</dbReference>
<dbReference type="GeneID" id="40103137"/>
<dbReference type="Proteomes" id="UP000271981">
    <property type="component" value="Genome"/>
</dbReference>
<accession>A0A0P1KKJ6</accession>
<evidence type="ECO:0000313" key="4">
    <source>
        <dbReference type="Proteomes" id="UP000271981"/>
    </source>
</evidence>
<dbReference type="RefSeq" id="YP_009626236.1">
    <property type="nucleotide sequence ID" value="NC_042137.1"/>
</dbReference>
<name>A0A0P1KKJ6_9CAUD</name>
<proteinExistence type="predicted"/>
<keyword evidence="4" id="KW-1185">Reference proteome</keyword>
<evidence type="ECO:0000259" key="2">
    <source>
        <dbReference type="Pfam" id="PF09374"/>
    </source>
</evidence>
<dbReference type="Pfam" id="PF05838">
    <property type="entry name" value="Glyco_hydro_108"/>
    <property type="match status" value="1"/>
</dbReference>
<dbReference type="Gene3D" id="1.20.141.10">
    <property type="entry name" value="Chitosanase, subunit A, domain 1"/>
    <property type="match status" value="1"/>
</dbReference>
<dbReference type="EMBL" id="LN890663">
    <property type="protein sequence ID" value="CUS06512.1"/>
    <property type="molecule type" value="Genomic_DNA"/>
</dbReference>
<dbReference type="InterPro" id="IPR023346">
    <property type="entry name" value="Lysozyme-like_dom_sf"/>
</dbReference>
<organism evidence="3 4">
    <name type="scientific">Acinetobacter phage Loki</name>
    <dbReference type="NCBI Taxonomy" id="1970374"/>
    <lineage>
        <taxon>Viruses</taxon>
        <taxon>Duplodnaviria</taxon>
        <taxon>Heunggongvirae</taxon>
        <taxon>Uroviricota</taxon>
        <taxon>Caudoviricetes</taxon>
        <taxon>Lokivirus</taxon>
        <taxon>Lokivirus loki</taxon>
    </lineage>
</organism>
<dbReference type="InterPro" id="IPR018537">
    <property type="entry name" value="Peptidoglycan-bd_3"/>
</dbReference>
<evidence type="ECO:0000259" key="1">
    <source>
        <dbReference type="Pfam" id="PF05838"/>
    </source>
</evidence>
<feature type="domain" description="Peptidoglycan binding" evidence="2">
    <location>
        <begin position="97"/>
        <end position="180"/>
    </location>
</feature>
<protein>
    <submittedName>
        <fullName evidence="3">Putative endolysin</fullName>
    </submittedName>
</protein>
<dbReference type="SUPFAM" id="SSF53955">
    <property type="entry name" value="Lysozyme-like"/>
    <property type="match status" value="1"/>
</dbReference>
<dbReference type="OrthoDB" id="16763at10239"/>
<feature type="domain" description="TtsA-like Glycoside hydrolase family 108" evidence="1">
    <location>
        <begin position="9"/>
        <end position="93"/>
    </location>
</feature>
<reference evidence="4" key="1">
    <citation type="submission" date="2015-10" db="EMBL/GenBank/DDBJ databases">
        <authorList>
            <person name="Turner D."/>
        </authorList>
    </citation>
    <scope>NUCLEOTIDE SEQUENCE [LARGE SCALE GENOMIC DNA]</scope>
</reference>
<dbReference type="SMR" id="A0A0P1KKJ6"/>
<evidence type="ECO:0000313" key="3">
    <source>
        <dbReference type="EMBL" id="CUS06512.1"/>
    </source>
</evidence>
<dbReference type="InterPro" id="IPR008565">
    <property type="entry name" value="TtsA-like_GH18_dom"/>
</dbReference>
<dbReference type="CDD" id="cd13926">
    <property type="entry name" value="N-acetylmuramidase_GH108"/>
    <property type="match status" value="1"/>
</dbReference>